<feature type="domain" description="Ig-like" evidence="2">
    <location>
        <begin position="604"/>
        <end position="700"/>
    </location>
</feature>
<dbReference type="SMART" id="SM00406">
    <property type="entry name" value="IGv"/>
    <property type="match status" value="7"/>
</dbReference>
<feature type="domain" description="Ig-like" evidence="2">
    <location>
        <begin position="304"/>
        <end position="395"/>
    </location>
</feature>
<dbReference type="Pfam" id="PF13927">
    <property type="entry name" value="Ig_3"/>
    <property type="match status" value="6"/>
</dbReference>
<dbReference type="Pfam" id="PF07686">
    <property type="entry name" value="V-set"/>
    <property type="match status" value="1"/>
</dbReference>
<feature type="region of interest" description="Disordered" evidence="1">
    <location>
        <begin position="1030"/>
        <end position="1056"/>
    </location>
</feature>
<dbReference type="InterPro" id="IPR036179">
    <property type="entry name" value="Ig-like_dom_sf"/>
</dbReference>
<evidence type="ECO:0000259" key="2">
    <source>
        <dbReference type="PROSITE" id="PS50835"/>
    </source>
</evidence>
<feature type="domain" description="Ig-like" evidence="2">
    <location>
        <begin position="504"/>
        <end position="598"/>
    </location>
</feature>
<reference evidence="3 4" key="1">
    <citation type="submission" date="2020-06" db="EMBL/GenBank/DDBJ databases">
        <authorList>
            <person name="Li R."/>
            <person name="Bekaert M."/>
        </authorList>
    </citation>
    <scope>NUCLEOTIDE SEQUENCE [LARGE SCALE GENOMIC DNA]</scope>
    <source>
        <strain evidence="4">wild</strain>
    </source>
</reference>
<feature type="domain" description="Ig-like" evidence="2">
    <location>
        <begin position="1"/>
        <end position="95"/>
    </location>
</feature>
<dbReference type="SMART" id="SM00409">
    <property type="entry name" value="IG"/>
    <property type="match status" value="10"/>
</dbReference>
<dbReference type="PANTHER" id="PTHR46013">
    <property type="entry name" value="VASCULAR CELL ADHESION MOLECULE 1"/>
    <property type="match status" value="1"/>
</dbReference>
<proteinExistence type="predicted"/>
<dbReference type="AlphaFoldDB" id="A0A6J8BK43"/>
<dbReference type="Gene3D" id="2.60.40.10">
    <property type="entry name" value="Immunoglobulins"/>
    <property type="match status" value="10"/>
</dbReference>
<dbReference type="InterPro" id="IPR013151">
    <property type="entry name" value="Immunoglobulin_dom"/>
</dbReference>
<evidence type="ECO:0000313" key="3">
    <source>
        <dbReference type="EMBL" id="CAC5384052.1"/>
    </source>
</evidence>
<dbReference type="InterPro" id="IPR003599">
    <property type="entry name" value="Ig_sub"/>
</dbReference>
<feature type="domain" description="Ig-like" evidence="2">
    <location>
        <begin position="804"/>
        <end position="896"/>
    </location>
</feature>
<dbReference type="OrthoDB" id="6068924at2759"/>
<gene>
    <name evidence="3" type="ORF">MCOR_19734</name>
</gene>
<dbReference type="CDD" id="cd00096">
    <property type="entry name" value="Ig"/>
    <property type="match status" value="3"/>
</dbReference>
<keyword evidence="4" id="KW-1185">Reference proteome</keyword>
<feature type="compositionally biased region" description="Basic and acidic residues" evidence="1">
    <location>
        <begin position="1030"/>
        <end position="1049"/>
    </location>
</feature>
<sequence length="1056" mass="115171">MNTTSFSWKAGQTVILRCYVTHTDDAMDSVFWIFEHKNGLKTITPSTNPDKYRGSTQSYPSLIISNLTYADEGIYKCAATNEFGTGISKTELFLNVTGTPPNVTISRRYYNGETGQNISLSATIYSPHSALLSVEWLFHFTGGSRQINVSASNRYMGSSVRNPSLHIVNLTSDDIGNYTCKAFNWYGVGESEQIILAIKEYLPVVNIDQRNYLGDLGGSILIKCSISLPHSEMVSVLWVFYDVRNDSQVEINASTKYEITSNSKLSLLIKNLSFSDEGLYKCLASNSFGTVYSNWTSLLIQDIPVVTIGSESYTAMFGHSVTLECRVSSQTALNRIYWERNSSGNVINISSDLSGIGGTSIENPGLMIKVTTSLDSAFYTCVAENKYGIGKSNVSRLDVKGGIPVVKGNETVVNATYGKSVTLHVSIESSPEHFHIYWTKVLDTAIDIIHNSTIGTTGGSLSNPSLTIDYPTVSDVGIYRCYATNVLGIGYSENISLIIQGDSPIVEVQIEEQTAQFGDTISINCTVRSYPNHVHVFWEKRNGDAVTTLTSETNGIRGSSVNMPSLTIMFATSTDTGSYTCNAENVIGVGTSQASKLQINAGAPIVNIGSVFYTTVFGTPVTLDCFIIADPQVRYVFWQKNVNGYLTTITHGAVGTQGISPTMPSLTIVFPSKSDQGEYTCFAVNDLGQRGSLPTLLKVSGGLPVVSIGSSFHSAKFGESFTINCNVLANPLHTAIHWQHYTDGLIRTINKDTLGVSGVSIDDPSLTIDFVTTSDSGLYTCFAENVVGTGNSRRVSLSVDGDIPLVDVVLTTITVKHGDDVALLCTVDSIPQHTIVYWIKETEKGDIVLNHGTTGTIGMTVTNPSLSLKPASTTDSGVYTCLASNVIGTGTSRPISLKGKPKLTFTFSSKNTDKPSIVTEGDTVEFECISTGFLDITHCTWYVQKENSTHKLRLKKSTDKEKDKCVSCNKCRKVKFDKTIIEEVSIKSGFKVTIQNVSKEHQGTYYCKARNMLRRENTCHLGLNIQDKTADPQDVRELEQTNGKRKEPQRGTTLVN</sequence>
<dbReference type="PANTHER" id="PTHR46013:SF7">
    <property type="entry name" value="IG-LIKE DOMAIN-CONTAINING PROTEIN"/>
    <property type="match status" value="1"/>
</dbReference>
<dbReference type="PROSITE" id="PS50835">
    <property type="entry name" value="IG_LIKE"/>
    <property type="match status" value="10"/>
</dbReference>
<dbReference type="InterPro" id="IPR013783">
    <property type="entry name" value="Ig-like_fold"/>
</dbReference>
<feature type="domain" description="Ig-like" evidence="2">
    <location>
        <begin position="704"/>
        <end position="798"/>
    </location>
</feature>
<feature type="domain" description="Ig-like" evidence="2">
    <location>
        <begin position="203"/>
        <end position="287"/>
    </location>
</feature>
<dbReference type="Pfam" id="PF00047">
    <property type="entry name" value="ig"/>
    <property type="match status" value="2"/>
</dbReference>
<feature type="domain" description="Ig-like" evidence="2">
    <location>
        <begin position="404"/>
        <end position="496"/>
    </location>
</feature>
<name>A0A6J8BK43_MYTCO</name>
<dbReference type="Proteomes" id="UP000507470">
    <property type="component" value="Unassembled WGS sequence"/>
</dbReference>
<evidence type="ECO:0000256" key="1">
    <source>
        <dbReference type="SAM" id="MobiDB-lite"/>
    </source>
</evidence>
<feature type="domain" description="Ig-like" evidence="2">
    <location>
        <begin position="901"/>
        <end position="1018"/>
    </location>
</feature>
<dbReference type="CDD" id="cd00099">
    <property type="entry name" value="IgV"/>
    <property type="match status" value="2"/>
</dbReference>
<feature type="domain" description="Ig-like" evidence="2">
    <location>
        <begin position="101"/>
        <end position="197"/>
    </location>
</feature>
<evidence type="ECO:0000313" key="4">
    <source>
        <dbReference type="Proteomes" id="UP000507470"/>
    </source>
</evidence>
<dbReference type="SUPFAM" id="SSF48726">
    <property type="entry name" value="Immunoglobulin"/>
    <property type="match status" value="10"/>
</dbReference>
<accession>A0A6J8BK43</accession>
<dbReference type="InterPro" id="IPR013106">
    <property type="entry name" value="Ig_V-set"/>
</dbReference>
<dbReference type="InterPro" id="IPR007110">
    <property type="entry name" value="Ig-like_dom"/>
</dbReference>
<dbReference type="EMBL" id="CACVKT020003477">
    <property type="protein sequence ID" value="CAC5384052.1"/>
    <property type="molecule type" value="Genomic_DNA"/>
</dbReference>
<dbReference type="InterPro" id="IPR003598">
    <property type="entry name" value="Ig_sub2"/>
</dbReference>
<protein>
    <submittedName>
        <fullName evidence="3">HMCN</fullName>
    </submittedName>
</protein>
<organism evidence="3 4">
    <name type="scientific">Mytilus coruscus</name>
    <name type="common">Sea mussel</name>
    <dbReference type="NCBI Taxonomy" id="42192"/>
    <lineage>
        <taxon>Eukaryota</taxon>
        <taxon>Metazoa</taxon>
        <taxon>Spiralia</taxon>
        <taxon>Lophotrochozoa</taxon>
        <taxon>Mollusca</taxon>
        <taxon>Bivalvia</taxon>
        <taxon>Autobranchia</taxon>
        <taxon>Pteriomorphia</taxon>
        <taxon>Mytilida</taxon>
        <taxon>Mytiloidea</taxon>
        <taxon>Mytilidae</taxon>
        <taxon>Mytilinae</taxon>
        <taxon>Mytilus</taxon>
    </lineage>
</organism>
<dbReference type="SMART" id="SM00408">
    <property type="entry name" value="IGc2"/>
    <property type="match status" value="10"/>
</dbReference>